<dbReference type="InterPro" id="IPR032675">
    <property type="entry name" value="LRR_dom_sf"/>
</dbReference>
<evidence type="ECO:0000259" key="2">
    <source>
        <dbReference type="SMART" id="SM00256"/>
    </source>
</evidence>
<dbReference type="PANTHER" id="PTHR13382">
    <property type="entry name" value="MITOCHONDRIAL ATP SYNTHASE COUPLING FACTOR B"/>
    <property type="match status" value="1"/>
</dbReference>
<accession>A0ABM0MAC3</accession>
<dbReference type="GeneID" id="100366457"/>
<dbReference type="Pfam" id="PF12937">
    <property type="entry name" value="F-box-like"/>
    <property type="match status" value="1"/>
</dbReference>
<dbReference type="SUPFAM" id="SSF52047">
    <property type="entry name" value="RNI-like"/>
    <property type="match status" value="3"/>
</dbReference>
<dbReference type="Proteomes" id="UP000694865">
    <property type="component" value="Unplaced"/>
</dbReference>
<keyword evidence="1" id="KW-0833">Ubl conjugation pathway</keyword>
<feature type="domain" description="F-box" evidence="2">
    <location>
        <begin position="5"/>
        <end position="45"/>
    </location>
</feature>
<dbReference type="InterPro" id="IPR001611">
    <property type="entry name" value="Leu-rich_rpt"/>
</dbReference>
<name>A0ABM0MAC3_SACKO</name>
<dbReference type="SUPFAM" id="SSF81383">
    <property type="entry name" value="F-box domain"/>
    <property type="match status" value="1"/>
</dbReference>
<sequence>MADHLPVEVISHMMKFLSLPDRKEAALVSRSWYEAAMDPALQRDVIITFQTPSMAEEPIAGFGRRKSPNLLLNNIDGSSNSKFTIQKACQYMGHNLQMLSLKGSDITEGAFMSIVPYCHNLTSLDLSSCNSLFMSGKFLGESQDLESVKAALVHVTDLNLSAIRYLSDSLFNRVMSCVPNVQKLSLASCHLTFEFDPYKGKQGDSGTGCNSKTILTFSNVLSLLHLRSNKLKSLDFSRTSITNKGIRSLVDIPGLELRELILKSCREMTDDGVLMVSKKQPSLENLDISLCQDLRDGAVSAIRLHLQNLQKLNIYKCRYVTDRSVHKLCSSFPSLTHFNVSDCYQLTSKGLVSALCSTGTSSLVSLNLNCCSLVQDDLIIEMAKVMKHLKELDLGSCVHITDVSVNVIAKSFGLLRVLRLAWCKEVTDFGILGLEKFIYHDTTVNEVQAEQIGGQTITMITPGKPNQYSSGRFSRNYGNIGMFSSPAQGDTKPPQKVSYSEMEMEITRNENIGIYTLTSLQSLDLCSNHRITDLGVMQGIRFRELRKLNLSMCTQVTDESLKCISVNNSSLEELFLSQCQKITDVGIATIAKNLFRLALLDMSSCDLVTNESLKTLGFHCNQLKHLDVSMCDKITLEGVYRLTQKLTSLVVQARYVGGGGNDFNLYAH</sequence>
<dbReference type="Gene3D" id="3.80.10.10">
    <property type="entry name" value="Ribonuclease Inhibitor"/>
    <property type="match status" value="4"/>
</dbReference>
<dbReference type="InterPro" id="IPR006553">
    <property type="entry name" value="Leu-rich_rpt_Cys-con_subtyp"/>
</dbReference>
<dbReference type="Gene3D" id="1.20.1280.50">
    <property type="match status" value="1"/>
</dbReference>
<dbReference type="SMART" id="SM00367">
    <property type="entry name" value="LRR_CC"/>
    <property type="match status" value="15"/>
</dbReference>
<keyword evidence="3" id="KW-1185">Reference proteome</keyword>
<proteinExistence type="predicted"/>
<dbReference type="Pfam" id="PF13516">
    <property type="entry name" value="LRR_6"/>
    <property type="match status" value="6"/>
</dbReference>
<reference evidence="4" key="1">
    <citation type="submission" date="2025-08" db="UniProtKB">
        <authorList>
            <consortium name="RefSeq"/>
        </authorList>
    </citation>
    <scope>IDENTIFICATION</scope>
    <source>
        <tissue evidence="4">Testes</tissue>
    </source>
</reference>
<dbReference type="InterPro" id="IPR050648">
    <property type="entry name" value="F-box_LRR-repeat"/>
</dbReference>
<dbReference type="SMART" id="SM00256">
    <property type="entry name" value="FBOX"/>
    <property type="match status" value="1"/>
</dbReference>
<evidence type="ECO:0000313" key="4">
    <source>
        <dbReference type="RefSeq" id="XP_006816964.1"/>
    </source>
</evidence>
<organism evidence="3 4">
    <name type="scientific">Saccoglossus kowalevskii</name>
    <name type="common">Acorn worm</name>
    <dbReference type="NCBI Taxonomy" id="10224"/>
    <lineage>
        <taxon>Eukaryota</taxon>
        <taxon>Metazoa</taxon>
        <taxon>Hemichordata</taxon>
        <taxon>Enteropneusta</taxon>
        <taxon>Harrimaniidae</taxon>
        <taxon>Saccoglossus</taxon>
    </lineage>
</organism>
<dbReference type="Pfam" id="PF25372">
    <property type="entry name" value="DUF7885"/>
    <property type="match status" value="1"/>
</dbReference>
<dbReference type="InterPro" id="IPR036047">
    <property type="entry name" value="F-box-like_dom_sf"/>
</dbReference>
<gene>
    <name evidence="4" type="primary">LOC100366457</name>
</gene>
<dbReference type="RefSeq" id="XP_006816964.1">
    <property type="nucleotide sequence ID" value="XM_006816901.1"/>
</dbReference>
<dbReference type="InterPro" id="IPR001810">
    <property type="entry name" value="F-box_dom"/>
</dbReference>
<evidence type="ECO:0000313" key="3">
    <source>
        <dbReference type="Proteomes" id="UP000694865"/>
    </source>
</evidence>
<evidence type="ECO:0000256" key="1">
    <source>
        <dbReference type="ARBA" id="ARBA00022786"/>
    </source>
</evidence>
<protein>
    <submittedName>
        <fullName evidence="4">F-box/LRR-repeat protein 13-like</fullName>
    </submittedName>
</protein>
<dbReference type="InterPro" id="IPR057207">
    <property type="entry name" value="FBXL15_LRR"/>
</dbReference>